<feature type="compositionally biased region" description="Polar residues" evidence="2">
    <location>
        <begin position="171"/>
        <end position="192"/>
    </location>
</feature>
<reference evidence="3 4" key="1">
    <citation type="submission" date="2014-11" db="EMBL/GenBank/DDBJ databases">
        <authorList>
            <person name="Zhu J."/>
            <person name="Qi W."/>
            <person name="Song R."/>
        </authorList>
    </citation>
    <scope>NUCLEOTIDE SEQUENCE [LARGE SCALE GENOMIC DNA]</scope>
</reference>
<accession>A0A0G4FB03</accession>
<proteinExistence type="predicted"/>
<dbReference type="PhylomeDB" id="A0A0G4FB03"/>
<dbReference type="InParanoid" id="A0A0G4FB03"/>
<name>A0A0G4FB03_VITBC</name>
<evidence type="ECO:0000256" key="2">
    <source>
        <dbReference type="SAM" id="MobiDB-lite"/>
    </source>
</evidence>
<evidence type="ECO:0000313" key="3">
    <source>
        <dbReference type="EMBL" id="CEM10102.1"/>
    </source>
</evidence>
<feature type="region of interest" description="Disordered" evidence="2">
    <location>
        <begin position="151"/>
        <end position="202"/>
    </location>
</feature>
<sequence>MAVVDEGAREREGELQRQLKAALAERKTMRRQIEMMDSQIQRMQHQQHIRRRQGESMALDEDGAKATGTQKLCRYLRKVQKDREQRLVIKPALASVKGSRDAVIEDVFWGVNSNEDGFTERGDFERYFVLRNSAVRQADFEAFKVNVDPSEALQRSCERRTRPTRVESTAAPRNSPSQRKPPSRESPTTVTPLATLPQKAAL</sequence>
<evidence type="ECO:0000313" key="4">
    <source>
        <dbReference type="Proteomes" id="UP000041254"/>
    </source>
</evidence>
<dbReference type="EMBL" id="CDMY01000401">
    <property type="protein sequence ID" value="CEM10102.1"/>
    <property type="molecule type" value="Genomic_DNA"/>
</dbReference>
<protein>
    <submittedName>
        <fullName evidence="3">Uncharacterized protein</fullName>
    </submittedName>
</protein>
<keyword evidence="4" id="KW-1185">Reference proteome</keyword>
<organism evidence="3 4">
    <name type="scientific">Vitrella brassicaformis (strain CCMP3155)</name>
    <dbReference type="NCBI Taxonomy" id="1169540"/>
    <lineage>
        <taxon>Eukaryota</taxon>
        <taxon>Sar</taxon>
        <taxon>Alveolata</taxon>
        <taxon>Colpodellida</taxon>
        <taxon>Vitrellaceae</taxon>
        <taxon>Vitrella</taxon>
    </lineage>
</organism>
<gene>
    <name evidence="3" type="ORF">Vbra_22555</name>
</gene>
<feature type="coiled-coil region" evidence="1">
    <location>
        <begin position="12"/>
        <end position="46"/>
    </location>
</feature>
<dbReference type="VEuPathDB" id="CryptoDB:Vbra_22555"/>
<dbReference type="Proteomes" id="UP000041254">
    <property type="component" value="Unassembled WGS sequence"/>
</dbReference>
<feature type="compositionally biased region" description="Basic and acidic residues" evidence="2">
    <location>
        <begin position="156"/>
        <end position="165"/>
    </location>
</feature>
<keyword evidence="1" id="KW-0175">Coiled coil</keyword>
<dbReference type="AlphaFoldDB" id="A0A0G4FB03"/>
<evidence type="ECO:0000256" key="1">
    <source>
        <dbReference type="SAM" id="Coils"/>
    </source>
</evidence>